<name>A0A1Y2BAE5_9TREE</name>
<dbReference type="OrthoDB" id="194468at2759"/>
<dbReference type="PANTHER" id="PTHR11271:SF6">
    <property type="entry name" value="GUANINE DEAMINASE"/>
    <property type="match status" value="1"/>
</dbReference>
<dbReference type="InParanoid" id="A0A1Y2BAE5"/>
<dbReference type="InterPro" id="IPR032466">
    <property type="entry name" value="Metal_Hydrolase"/>
</dbReference>
<dbReference type="Gene3D" id="2.30.40.10">
    <property type="entry name" value="Urease, subunit C, domain 1"/>
    <property type="match status" value="1"/>
</dbReference>
<keyword evidence="2" id="KW-0479">Metal-binding</keyword>
<dbReference type="GO" id="GO:0005829">
    <property type="term" value="C:cytosol"/>
    <property type="evidence" value="ECO:0007669"/>
    <property type="project" value="TreeGrafter"/>
</dbReference>
<evidence type="ECO:0000313" key="7">
    <source>
        <dbReference type="Proteomes" id="UP000193986"/>
    </source>
</evidence>
<evidence type="ECO:0000256" key="2">
    <source>
        <dbReference type="ARBA" id="ARBA00022723"/>
    </source>
</evidence>
<dbReference type="Proteomes" id="UP000193986">
    <property type="component" value="Unassembled WGS sequence"/>
</dbReference>
<comment type="cofactor">
    <cofactor evidence="1">
        <name>Zn(2+)</name>
        <dbReference type="ChEBI" id="CHEBI:29105"/>
    </cofactor>
</comment>
<evidence type="ECO:0000259" key="5">
    <source>
        <dbReference type="Pfam" id="PF01979"/>
    </source>
</evidence>
<dbReference type="SUPFAM" id="SSF51338">
    <property type="entry name" value="Composite domain of metallo-dependent hydrolases"/>
    <property type="match status" value="1"/>
</dbReference>
<accession>A0A1Y2BAE5</accession>
<dbReference type="SUPFAM" id="SSF51556">
    <property type="entry name" value="Metallo-dependent hydrolases"/>
    <property type="match status" value="1"/>
</dbReference>
<protein>
    <submittedName>
        <fullName evidence="6">Putative guanine aminohydrolase</fullName>
    </submittedName>
</protein>
<evidence type="ECO:0000256" key="4">
    <source>
        <dbReference type="ARBA" id="ARBA00022833"/>
    </source>
</evidence>
<gene>
    <name evidence="6" type="ORF">BCR39DRAFT_525537</name>
</gene>
<keyword evidence="3 6" id="KW-0378">Hydrolase</keyword>
<dbReference type="InterPro" id="IPR011059">
    <property type="entry name" value="Metal-dep_hydrolase_composite"/>
</dbReference>
<dbReference type="GO" id="GO:0008892">
    <property type="term" value="F:guanine deaminase activity"/>
    <property type="evidence" value="ECO:0007669"/>
    <property type="project" value="TreeGrafter"/>
</dbReference>
<dbReference type="EMBL" id="MCFC01000013">
    <property type="protein sequence ID" value="ORY31819.1"/>
    <property type="molecule type" value="Genomic_DNA"/>
</dbReference>
<evidence type="ECO:0000256" key="3">
    <source>
        <dbReference type="ARBA" id="ARBA00022801"/>
    </source>
</evidence>
<dbReference type="Pfam" id="PF01979">
    <property type="entry name" value="Amidohydro_1"/>
    <property type="match status" value="1"/>
</dbReference>
<proteinExistence type="predicted"/>
<comment type="caution">
    <text evidence="6">The sequence shown here is derived from an EMBL/GenBank/DDBJ whole genome shotgun (WGS) entry which is preliminary data.</text>
</comment>
<dbReference type="InterPro" id="IPR051607">
    <property type="entry name" value="Metallo-dep_hydrolases"/>
</dbReference>
<dbReference type="PANTHER" id="PTHR11271">
    <property type="entry name" value="GUANINE DEAMINASE"/>
    <property type="match status" value="1"/>
</dbReference>
<feature type="domain" description="Amidohydrolase-related" evidence="5">
    <location>
        <begin position="78"/>
        <end position="419"/>
    </location>
</feature>
<keyword evidence="7" id="KW-1185">Reference proteome</keyword>
<keyword evidence="4" id="KW-0862">Zinc</keyword>
<dbReference type="GO" id="GO:0008270">
    <property type="term" value="F:zinc ion binding"/>
    <property type="evidence" value="ECO:0007669"/>
    <property type="project" value="TreeGrafter"/>
</dbReference>
<reference evidence="6 7" key="1">
    <citation type="submission" date="2016-07" db="EMBL/GenBank/DDBJ databases">
        <title>Pervasive Adenine N6-methylation of Active Genes in Fungi.</title>
        <authorList>
            <consortium name="DOE Joint Genome Institute"/>
            <person name="Mondo S.J."/>
            <person name="Dannebaum R.O."/>
            <person name="Kuo R.C."/>
            <person name="Labutti K."/>
            <person name="Haridas S."/>
            <person name="Kuo A."/>
            <person name="Salamov A."/>
            <person name="Ahrendt S.R."/>
            <person name="Lipzen A."/>
            <person name="Sullivan W."/>
            <person name="Andreopoulos W.B."/>
            <person name="Clum A."/>
            <person name="Lindquist E."/>
            <person name="Daum C."/>
            <person name="Ramamoorthy G.K."/>
            <person name="Gryganskyi A."/>
            <person name="Culley D."/>
            <person name="Magnuson J.K."/>
            <person name="James T.Y."/>
            <person name="O'Malley M.A."/>
            <person name="Stajich J.E."/>
            <person name="Spatafora J.W."/>
            <person name="Visel A."/>
            <person name="Grigoriev I.V."/>
        </authorList>
    </citation>
    <scope>NUCLEOTIDE SEQUENCE [LARGE SCALE GENOMIC DNA]</scope>
    <source>
        <strain evidence="6 7">68-887.2</strain>
    </source>
</reference>
<sequence>MSQLFIGTFIDTPSPSSLSSSSSPSKSQLQIRKSHLLVTSQGIITHLSPSDSPSSQSILSDPSSPAPIFVGGKYEFFLPTYTDLHLHAPQYLYAGTGLDMPLMQWLDQYAYRAEEKIDSDLLLARRVYERLCLRLKQGGTGCVSFFGSLGVDSNMILAECVQKAGLRGFIGKLSMDQSPRPTYGEPSTEVSLASVTTFLDRMDELVSSLPPHERLVEPILTPRFVPTCSDELLSGLSKISKERGVRVQSHMCESADQMAWVESTRGKRDEEVWDEAGLLGDKTLQAHVTTLPPDLISVLKSRGVTCAHCPLSNAYFSDAQFPLREALDAELKVGLGSDIAGGYSLSIETSMRQAVVTARLREGARREGGGAVKVDEKGLRVDWVESLYVATRGGKMAMGLGGCFEIGMEFDAQLIQVADEKTDEGTGKLDFFDLANEEGEDVDDARWTELVERWWCNGDDRNRKGMWIQGKRLS</sequence>
<evidence type="ECO:0000313" key="6">
    <source>
        <dbReference type="EMBL" id="ORY31819.1"/>
    </source>
</evidence>
<organism evidence="6 7">
    <name type="scientific">Naematelia encephala</name>
    <dbReference type="NCBI Taxonomy" id="71784"/>
    <lineage>
        <taxon>Eukaryota</taxon>
        <taxon>Fungi</taxon>
        <taxon>Dikarya</taxon>
        <taxon>Basidiomycota</taxon>
        <taxon>Agaricomycotina</taxon>
        <taxon>Tremellomycetes</taxon>
        <taxon>Tremellales</taxon>
        <taxon>Naemateliaceae</taxon>
        <taxon>Naematelia</taxon>
    </lineage>
</organism>
<dbReference type="STRING" id="71784.A0A1Y2BAE5"/>
<evidence type="ECO:0000256" key="1">
    <source>
        <dbReference type="ARBA" id="ARBA00001947"/>
    </source>
</evidence>
<dbReference type="InterPro" id="IPR006680">
    <property type="entry name" value="Amidohydro-rel"/>
</dbReference>
<dbReference type="AlphaFoldDB" id="A0A1Y2BAE5"/>
<dbReference type="Gene3D" id="3.20.20.140">
    <property type="entry name" value="Metal-dependent hydrolases"/>
    <property type="match status" value="1"/>
</dbReference>
<dbReference type="GO" id="GO:0046098">
    <property type="term" value="P:guanine metabolic process"/>
    <property type="evidence" value="ECO:0007669"/>
    <property type="project" value="TreeGrafter"/>
</dbReference>